<dbReference type="InterPro" id="IPR001296">
    <property type="entry name" value="Glyco_trans_1"/>
</dbReference>
<feature type="domain" description="Glycosyltransferase subfamily 4-like N-terminal" evidence="3">
    <location>
        <begin position="50"/>
        <end position="210"/>
    </location>
</feature>
<dbReference type="PANTHER" id="PTHR46401:SF2">
    <property type="entry name" value="GLYCOSYLTRANSFERASE WBBK-RELATED"/>
    <property type="match status" value="1"/>
</dbReference>
<dbReference type="EMBL" id="LO017727">
    <property type="protein sequence ID" value="CRH06482.1"/>
    <property type="molecule type" value="Genomic_DNA"/>
</dbReference>
<dbReference type="Gene3D" id="3.40.50.2000">
    <property type="entry name" value="Glycogen Phosphorylase B"/>
    <property type="match status" value="2"/>
</dbReference>
<dbReference type="InterPro" id="IPR028098">
    <property type="entry name" value="Glyco_trans_4-like_N"/>
</dbReference>
<dbReference type="CDD" id="cd03794">
    <property type="entry name" value="GT4_WbuB-like"/>
    <property type="match status" value="1"/>
</dbReference>
<protein>
    <submittedName>
        <fullName evidence="4">GT4</fullName>
    </submittedName>
</protein>
<name>A0A1S7LHP5_MAGMO</name>
<evidence type="ECO:0000259" key="2">
    <source>
        <dbReference type="Pfam" id="PF00534"/>
    </source>
</evidence>
<dbReference type="GO" id="GO:0009103">
    <property type="term" value="P:lipopolysaccharide biosynthetic process"/>
    <property type="evidence" value="ECO:0007669"/>
    <property type="project" value="TreeGrafter"/>
</dbReference>
<dbReference type="AlphaFoldDB" id="A0A1S7LHP5"/>
<dbReference type="Pfam" id="PF00534">
    <property type="entry name" value="Glycos_transf_1"/>
    <property type="match status" value="1"/>
</dbReference>
<sequence length="419" mass="47980">MVFIFTYGLNDVPRIIFVNRFFSPDHSATSQILSDLAFHLAEVSAGEQTIHVITSRQTYEQSERLAKEEVLQGVQVHRVGGFNFGRQRLWGRLLDYLSFYLMAMIQMFKLARRGDYLISKTDPPLLSIIGLVVSRIRGCRQINWVQDLFPEVAQALLPNLPWRLLAPPLRGLRNLSLRHADHNVVIGSRMQERLLAEDVHPERITVIENWSIAPLQAPPDRMENLYRSRWNLNDTFILGYSGNMGRAHLFEAMIHAAKASQEREDIQWIFIGGGPKRAEVERALAPQRGKNVQFHPYQPREKLHHSLSLPDMHLVSLEPEMEGLIFPSKFVGTLQAGRGVLFIGDPDGEMARLIREGECGLVFAPDDDAKLLQALFDLATDPERYQRYGRNALKLGQEHYSRSRLLNRWQQLLAPSEHP</sequence>
<feature type="domain" description="Glycosyl transferase family 1" evidence="2">
    <location>
        <begin position="232"/>
        <end position="393"/>
    </location>
</feature>
<dbReference type="GO" id="GO:0016757">
    <property type="term" value="F:glycosyltransferase activity"/>
    <property type="evidence" value="ECO:0007669"/>
    <property type="project" value="InterPro"/>
</dbReference>
<dbReference type="Pfam" id="PF13579">
    <property type="entry name" value="Glyco_trans_4_4"/>
    <property type="match status" value="1"/>
</dbReference>
<reference evidence="4" key="1">
    <citation type="submission" date="2015-04" db="EMBL/GenBank/DDBJ databases">
        <authorList>
            <person name="Syromyatnikov M.Y."/>
            <person name="Popov V.N."/>
        </authorList>
    </citation>
    <scope>NUCLEOTIDE SEQUENCE</scope>
    <source>
        <strain evidence="4">MO-1</strain>
    </source>
</reference>
<dbReference type="PANTHER" id="PTHR46401">
    <property type="entry name" value="GLYCOSYLTRANSFERASE WBBK-RELATED"/>
    <property type="match status" value="1"/>
</dbReference>
<dbReference type="SUPFAM" id="SSF53756">
    <property type="entry name" value="UDP-Glycosyltransferase/glycogen phosphorylase"/>
    <property type="match status" value="1"/>
</dbReference>
<accession>A0A1S7LHP5</accession>
<evidence type="ECO:0000256" key="1">
    <source>
        <dbReference type="ARBA" id="ARBA00022679"/>
    </source>
</evidence>
<evidence type="ECO:0000259" key="3">
    <source>
        <dbReference type="Pfam" id="PF13579"/>
    </source>
</evidence>
<evidence type="ECO:0000313" key="4">
    <source>
        <dbReference type="EMBL" id="CRH06482.1"/>
    </source>
</evidence>
<organism evidence="4">
    <name type="scientific">Magnetococcus massalia (strain MO-1)</name>
    <dbReference type="NCBI Taxonomy" id="451514"/>
    <lineage>
        <taxon>Bacteria</taxon>
        <taxon>Pseudomonadati</taxon>
        <taxon>Pseudomonadota</taxon>
        <taxon>Magnetococcia</taxon>
        <taxon>Magnetococcales</taxon>
        <taxon>Magnetococcaceae</taxon>
        <taxon>Magnetococcus</taxon>
    </lineage>
</organism>
<proteinExistence type="predicted"/>
<keyword evidence="1" id="KW-0808">Transferase</keyword>
<gene>
    <name evidence="4" type="ORF">MAGMO_2320</name>
</gene>